<evidence type="ECO:0000256" key="6">
    <source>
        <dbReference type="SAM" id="Phobius"/>
    </source>
</evidence>
<organism evidence="7">
    <name type="scientific">Desulfomonile tiedjei</name>
    <dbReference type="NCBI Taxonomy" id="2358"/>
    <lineage>
        <taxon>Bacteria</taxon>
        <taxon>Pseudomonadati</taxon>
        <taxon>Thermodesulfobacteriota</taxon>
        <taxon>Desulfomonilia</taxon>
        <taxon>Desulfomonilales</taxon>
        <taxon>Desulfomonilaceae</taxon>
        <taxon>Desulfomonile</taxon>
    </lineage>
</organism>
<evidence type="ECO:0000313" key="7">
    <source>
        <dbReference type="EMBL" id="HGH60306.1"/>
    </source>
</evidence>
<dbReference type="AlphaFoldDB" id="A0A7C4AQU0"/>
<reference evidence="7" key="1">
    <citation type="journal article" date="2020" name="mSystems">
        <title>Genome- and Community-Level Interaction Insights into Carbon Utilization and Element Cycling Functions of Hydrothermarchaeota in Hydrothermal Sediment.</title>
        <authorList>
            <person name="Zhou Z."/>
            <person name="Liu Y."/>
            <person name="Xu W."/>
            <person name="Pan J."/>
            <person name="Luo Z.H."/>
            <person name="Li M."/>
        </authorList>
    </citation>
    <scope>NUCLEOTIDE SEQUENCE [LARGE SCALE GENOMIC DNA]</scope>
    <source>
        <strain evidence="7">SpSt-769</strain>
    </source>
</reference>
<dbReference type="EMBL" id="DTGT01000107">
    <property type="protein sequence ID" value="HGH60306.1"/>
    <property type="molecule type" value="Genomic_DNA"/>
</dbReference>
<dbReference type="PANTHER" id="PTHR30482">
    <property type="entry name" value="HIGH-AFFINITY BRANCHED-CHAIN AMINO ACID TRANSPORT SYSTEM PERMEASE"/>
    <property type="match status" value="1"/>
</dbReference>
<feature type="transmembrane region" description="Helical" evidence="6">
    <location>
        <begin position="35"/>
        <end position="58"/>
    </location>
</feature>
<evidence type="ECO:0000256" key="2">
    <source>
        <dbReference type="ARBA" id="ARBA00022475"/>
    </source>
</evidence>
<evidence type="ECO:0000256" key="4">
    <source>
        <dbReference type="ARBA" id="ARBA00022989"/>
    </source>
</evidence>
<comment type="caution">
    <text evidence="7">The sequence shown here is derived from an EMBL/GenBank/DDBJ whole genome shotgun (WGS) entry which is preliminary data.</text>
</comment>
<protein>
    <submittedName>
        <fullName evidence="7">Branched-chain amino acid ABC transporter permease</fullName>
    </submittedName>
</protein>
<feature type="transmembrane region" description="Helical" evidence="6">
    <location>
        <begin position="177"/>
        <end position="195"/>
    </location>
</feature>
<feature type="transmembrane region" description="Helical" evidence="6">
    <location>
        <begin position="265"/>
        <end position="291"/>
    </location>
</feature>
<accession>A0A7C4AQU0</accession>
<dbReference type="GO" id="GO:0015658">
    <property type="term" value="F:branched-chain amino acid transmembrane transporter activity"/>
    <property type="evidence" value="ECO:0007669"/>
    <property type="project" value="InterPro"/>
</dbReference>
<dbReference type="InterPro" id="IPR001851">
    <property type="entry name" value="ABC_transp_permease"/>
</dbReference>
<gene>
    <name evidence="7" type="ORF">ENV54_03290</name>
</gene>
<dbReference type="CDD" id="cd06581">
    <property type="entry name" value="TM_PBP1_LivM_like"/>
    <property type="match status" value="1"/>
</dbReference>
<dbReference type="Pfam" id="PF02653">
    <property type="entry name" value="BPD_transp_2"/>
    <property type="match status" value="1"/>
</dbReference>
<proteinExistence type="predicted"/>
<evidence type="ECO:0000256" key="3">
    <source>
        <dbReference type="ARBA" id="ARBA00022692"/>
    </source>
</evidence>
<dbReference type="GO" id="GO:0005886">
    <property type="term" value="C:plasma membrane"/>
    <property type="evidence" value="ECO:0007669"/>
    <property type="project" value="UniProtKB-SubCell"/>
</dbReference>
<name>A0A7C4AQU0_9BACT</name>
<comment type="subcellular location">
    <subcellularLocation>
        <location evidence="1">Cell membrane</location>
        <topology evidence="1">Multi-pass membrane protein</topology>
    </subcellularLocation>
</comment>
<sequence>MSREQMRQKRKERIDRGVKVRAEDIFALTSYREMLYIAVPPAIPVVLLVLLPLILPAYWQKVFISTAVFALLAMSWDFLVSVGMVSLGQALFFGLGAYASGVLDHYFKLPVWLTIPLATVLGGMMSTLFLLPVLRLRGIYFSMVTLVVPLMFERIIEATGVFGGTEGLTRLQPIGNSWVELYVVAIAALVALFGFRRLMTSDYGLVLKAVRDNDRAVMGAALNIYWLKTQALFITACIGAFCGAYMTHLYMFVGMPAFALDYSILPIASAVVGGMGTFAGSFLGAFILVPLSEALRGIGGLRTVIYAMFLVVFIVALPEGIFHYMQRKYQQFERWVDVEK</sequence>
<feature type="transmembrane region" description="Helical" evidence="6">
    <location>
        <begin position="78"/>
        <end position="99"/>
    </location>
</feature>
<feature type="transmembrane region" description="Helical" evidence="6">
    <location>
        <begin position="231"/>
        <end position="253"/>
    </location>
</feature>
<keyword evidence="2" id="KW-1003">Cell membrane</keyword>
<evidence type="ECO:0000256" key="1">
    <source>
        <dbReference type="ARBA" id="ARBA00004651"/>
    </source>
</evidence>
<keyword evidence="5 6" id="KW-0472">Membrane</keyword>
<evidence type="ECO:0000256" key="5">
    <source>
        <dbReference type="ARBA" id="ARBA00023136"/>
    </source>
</evidence>
<keyword evidence="4 6" id="KW-1133">Transmembrane helix</keyword>
<feature type="transmembrane region" description="Helical" evidence="6">
    <location>
        <begin position="303"/>
        <end position="325"/>
    </location>
</feature>
<feature type="transmembrane region" description="Helical" evidence="6">
    <location>
        <begin position="111"/>
        <end position="133"/>
    </location>
</feature>
<keyword evidence="3 6" id="KW-0812">Transmembrane</keyword>
<dbReference type="PANTHER" id="PTHR30482:SF10">
    <property type="entry name" value="HIGH-AFFINITY BRANCHED-CHAIN AMINO ACID TRANSPORT PROTEIN BRAE"/>
    <property type="match status" value="1"/>
</dbReference>
<dbReference type="InterPro" id="IPR043428">
    <property type="entry name" value="LivM-like"/>
</dbReference>